<dbReference type="RefSeq" id="WP_084196429.1">
    <property type="nucleotide sequence ID" value="NZ_FTOV01000006.1"/>
</dbReference>
<evidence type="ECO:0000259" key="2">
    <source>
        <dbReference type="Pfam" id="PF12969"/>
    </source>
</evidence>
<gene>
    <name evidence="3" type="ORF">SAMN05421785_10683</name>
</gene>
<evidence type="ECO:0000313" key="3">
    <source>
        <dbReference type="EMBL" id="SIT07247.1"/>
    </source>
</evidence>
<feature type="domain" description="Transglutaminase-like" evidence="1">
    <location>
        <begin position="292"/>
        <end position="366"/>
    </location>
</feature>
<evidence type="ECO:0000313" key="4">
    <source>
        <dbReference type="Proteomes" id="UP000185781"/>
    </source>
</evidence>
<evidence type="ECO:0000259" key="1">
    <source>
        <dbReference type="Pfam" id="PF01841"/>
    </source>
</evidence>
<accession>A0A1N7P9P5</accession>
<reference evidence="3 4" key="1">
    <citation type="submission" date="2017-01" db="EMBL/GenBank/DDBJ databases">
        <authorList>
            <person name="Mah S.A."/>
            <person name="Swanson W.J."/>
            <person name="Moy G.W."/>
            <person name="Vacquier V.D."/>
        </authorList>
    </citation>
    <scope>NUCLEOTIDE SEQUENCE [LARGE SCALE GENOMIC DNA]</scope>
    <source>
        <strain evidence="3 4">DSM 18014</strain>
    </source>
</reference>
<name>A0A1N7P9P5_9FLAO</name>
<proteinExistence type="predicted"/>
<dbReference type="EMBL" id="FTOV01000006">
    <property type="protein sequence ID" value="SIT07247.1"/>
    <property type="molecule type" value="Genomic_DNA"/>
</dbReference>
<dbReference type="SUPFAM" id="SSF54001">
    <property type="entry name" value="Cysteine proteinases"/>
    <property type="match status" value="1"/>
</dbReference>
<dbReference type="STRING" id="373672.SAMN05421785_10683"/>
<dbReference type="Proteomes" id="UP000185781">
    <property type="component" value="Unassembled WGS sequence"/>
</dbReference>
<dbReference type="InterPro" id="IPR038765">
    <property type="entry name" value="Papain-like_cys_pep_sf"/>
</dbReference>
<dbReference type="OrthoDB" id="98874at2"/>
<dbReference type="Gene3D" id="2.60.40.3140">
    <property type="match status" value="1"/>
</dbReference>
<dbReference type="Gene3D" id="2.60.120.1130">
    <property type="match status" value="1"/>
</dbReference>
<dbReference type="Pfam" id="PF12969">
    <property type="entry name" value="DUF3857"/>
    <property type="match status" value="1"/>
</dbReference>
<dbReference type="InterPro" id="IPR002931">
    <property type="entry name" value="Transglutaminase-like"/>
</dbReference>
<protein>
    <submittedName>
        <fullName evidence="3">Transglutaminase-like superfamily protein</fullName>
    </submittedName>
</protein>
<sequence>MKIIKKLNLLYIFITAICFAQEHKFLNYPKFDEADLKKTQSAIEKDAPAEILYNSMSYSVAPSGWYLVTKKFFSKVKIYNKKNAEGWLNIQIPITDDESLAEFQLTVYNLQNGKVEKTLINKRDQLKENLVKGLKVFKLAIPNILDGSVIEYSYKLESNNLFNLAYDLQYDIPIVYQEYNFEHPVSMSYSFNSTGNIIKPKYNFSTTEQQTGGSFQVYNFGYENMMSIPKELFVKDNYRYIARIRPELTKYTTKYFSYNIAESWNKVSENLNNSDLFGGYLKSNGIRDALPENIKNIYNPLEKANKIFDFVKNNYKWNKKDGIFASQNLRQVIKLKSGNSADINLLLIALLRDVGLDANPLLISTVDNGILNIFSANLSNLNHVLVSLKINDQMYFYDATSFASKVNILPLKDWNDFGILIEDGKGTDLSFSNTNISKKNLIIKANLNLEKSEITGTFTQKESGLYAIESYDEFDTNKDKYNESFKTKFNTNIKDVETKLLEDGDFESKLNFSSANLMDVVGSKIILNPLLFLNVGNENFDQKEERKNQIDFISAFSREKRVEIDIPNGYKVADLPKPKKISTDGKEILFSYNIEIINDKLIVTSKVNVASQNYPKEYYELFKQIWKIISDSENQVISLIKN</sequence>
<dbReference type="InterPro" id="IPR024618">
    <property type="entry name" value="DUF3857"/>
</dbReference>
<dbReference type="AlphaFoldDB" id="A0A1N7P9P5"/>
<dbReference type="Pfam" id="PF01841">
    <property type="entry name" value="Transglut_core"/>
    <property type="match status" value="1"/>
</dbReference>
<feature type="domain" description="DUF3857" evidence="2">
    <location>
        <begin position="76"/>
        <end position="225"/>
    </location>
</feature>
<dbReference type="Gene3D" id="3.10.620.30">
    <property type="match status" value="1"/>
</dbReference>
<organism evidence="3 4">
    <name type="scientific">Chryseobacterium gambrini</name>
    <dbReference type="NCBI Taxonomy" id="373672"/>
    <lineage>
        <taxon>Bacteria</taxon>
        <taxon>Pseudomonadati</taxon>
        <taxon>Bacteroidota</taxon>
        <taxon>Flavobacteriia</taxon>
        <taxon>Flavobacteriales</taxon>
        <taxon>Weeksellaceae</taxon>
        <taxon>Chryseobacterium group</taxon>
        <taxon>Chryseobacterium</taxon>
    </lineage>
</organism>